<keyword evidence="2" id="KW-1185">Reference proteome</keyword>
<name>A0A0P0V0B9_ORYSJ</name>
<evidence type="ECO:0000313" key="1">
    <source>
        <dbReference type="EMBL" id="BAS71327.1"/>
    </source>
</evidence>
<sequence length="87" mass="9896">MGRVLHEGALHVPPVPKLEDDPWWATVDVEHLDGEATRERRQEGGHAGLQRLLVRVVDAVLRWQLRLQERVVAADGHQILPIQKPHP</sequence>
<dbReference type="Gramene" id="Os01t0248350-00">
    <property type="protein sequence ID" value="Os01t0248350-00"/>
    <property type="gene ID" value="Os01g0248350"/>
</dbReference>
<dbReference type="InParanoid" id="A0A0P0V0B9"/>
<dbReference type="SMR" id="A0A0P0V0B9"/>
<evidence type="ECO:0000313" key="2">
    <source>
        <dbReference type="Proteomes" id="UP000059680"/>
    </source>
</evidence>
<dbReference type="Proteomes" id="UP000059680">
    <property type="component" value="Chromosome 1"/>
</dbReference>
<gene>
    <name evidence="1" type="ordered locus">Os01g0248350</name>
    <name evidence="1" type="ORF">OSNPB_010248350</name>
</gene>
<proteinExistence type="predicted"/>
<reference evidence="2" key="1">
    <citation type="journal article" date="2005" name="Nature">
        <title>The map-based sequence of the rice genome.</title>
        <authorList>
            <consortium name="International rice genome sequencing project (IRGSP)"/>
            <person name="Matsumoto T."/>
            <person name="Wu J."/>
            <person name="Kanamori H."/>
            <person name="Katayose Y."/>
            <person name="Fujisawa M."/>
            <person name="Namiki N."/>
            <person name="Mizuno H."/>
            <person name="Yamamoto K."/>
            <person name="Antonio B.A."/>
            <person name="Baba T."/>
            <person name="Sakata K."/>
            <person name="Nagamura Y."/>
            <person name="Aoki H."/>
            <person name="Arikawa K."/>
            <person name="Arita K."/>
            <person name="Bito T."/>
            <person name="Chiden Y."/>
            <person name="Fujitsuka N."/>
            <person name="Fukunaka R."/>
            <person name="Hamada M."/>
            <person name="Harada C."/>
            <person name="Hayashi A."/>
            <person name="Hijishita S."/>
            <person name="Honda M."/>
            <person name="Hosokawa S."/>
            <person name="Ichikawa Y."/>
            <person name="Idonuma A."/>
            <person name="Iijima M."/>
            <person name="Ikeda M."/>
            <person name="Ikeno M."/>
            <person name="Ito K."/>
            <person name="Ito S."/>
            <person name="Ito T."/>
            <person name="Ito Y."/>
            <person name="Ito Y."/>
            <person name="Iwabuchi A."/>
            <person name="Kamiya K."/>
            <person name="Karasawa W."/>
            <person name="Kurita K."/>
            <person name="Katagiri S."/>
            <person name="Kikuta A."/>
            <person name="Kobayashi H."/>
            <person name="Kobayashi N."/>
            <person name="Machita K."/>
            <person name="Maehara T."/>
            <person name="Masukawa M."/>
            <person name="Mizubayashi T."/>
            <person name="Mukai Y."/>
            <person name="Nagasaki H."/>
            <person name="Nagata Y."/>
            <person name="Naito S."/>
            <person name="Nakashima M."/>
            <person name="Nakama Y."/>
            <person name="Nakamichi Y."/>
            <person name="Nakamura M."/>
            <person name="Meguro A."/>
            <person name="Negishi M."/>
            <person name="Ohta I."/>
            <person name="Ohta T."/>
            <person name="Okamoto M."/>
            <person name="Ono N."/>
            <person name="Saji S."/>
            <person name="Sakaguchi M."/>
            <person name="Sakai K."/>
            <person name="Shibata M."/>
            <person name="Shimokawa T."/>
            <person name="Song J."/>
            <person name="Takazaki Y."/>
            <person name="Terasawa K."/>
            <person name="Tsugane M."/>
            <person name="Tsuji K."/>
            <person name="Ueda S."/>
            <person name="Waki K."/>
            <person name="Yamagata H."/>
            <person name="Yamamoto M."/>
            <person name="Yamamoto S."/>
            <person name="Yamane H."/>
            <person name="Yoshiki S."/>
            <person name="Yoshihara R."/>
            <person name="Yukawa K."/>
            <person name="Zhong H."/>
            <person name="Yano M."/>
            <person name="Yuan Q."/>
            <person name="Ouyang S."/>
            <person name="Liu J."/>
            <person name="Jones K.M."/>
            <person name="Gansberger K."/>
            <person name="Moffat K."/>
            <person name="Hill J."/>
            <person name="Bera J."/>
            <person name="Fadrosh D."/>
            <person name="Jin S."/>
            <person name="Johri S."/>
            <person name="Kim M."/>
            <person name="Overton L."/>
            <person name="Reardon M."/>
            <person name="Tsitrin T."/>
            <person name="Vuong H."/>
            <person name="Weaver B."/>
            <person name="Ciecko A."/>
            <person name="Tallon L."/>
            <person name="Jackson J."/>
            <person name="Pai G."/>
            <person name="Aken S.V."/>
            <person name="Utterback T."/>
            <person name="Reidmuller S."/>
            <person name="Feldblyum T."/>
            <person name="Hsiao J."/>
            <person name="Zismann V."/>
            <person name="Iobst S."/>
            <person name="de Vazeille A.R."/>
            <person name="Buell C.R."/>
            <person name="Ying K."/>
            <person name="Li Y."/>
            <person name="Lu T."/>
            <person name="Huang Y."/>
            <person name="Zhao Q."/>
            <person name="Feng Q."/>
            <person name="Zhang L."/>
            <person name="Zhu J."/>
            <person name="Weng Q."/>
            <person name="Mu J."/>
            <person name="Lu Y."/>
            <person name="Fan D."/>
            <person name="Liu Y."/>
            <person name="Guan J."/>
            <person name="Zhang Y."/>
            <person name="Yu S."/>
            <person name="Liu X."/>
            <person name="Zhang Y."/>
            <person name="Hong G."/>
            <person name="Han B."/>
            <person name="Choisne N."/>
            <person name="Demange N."/>
            <person name="Orjeda G."/>
            <person name="Samain S."/>
            <person name="Cattolico L."/>
            <person name="Pelletier E."/>
            <person name="Couloux A."/>
            <person name="Segurens B."/>
            <person name="Wincker P."/>
            <person name="D'Hont A."/>
            <person name="Scarpelli C."/>
            <person name="Weissenbach J."/>
            <person name="Salanoubat M."/>
            <person name="Quetier F."/>
            <person name="Yu Y."/>
            <person name="Kim H.R."/>
            <person name="Rambo T."/>
            <person name="Currie J."/>
            <person name="Collura K."/>
            <person name="Luo M."/>
            <person name="Yang T."/>
            <person name="Ammiraju J.S.S."/>
            <person name="Engler F."/>
            <person name="Soderlund C."/>
            <person name="Wing R.A."/>
            <person name="Palmer L.E."/>
            <person name="de la Bastide M."/>
            <person name="Spiegel L."/>
            <person name="Nascimento L."/>
            <person name="Zutavern T."/>
            <person name="O'Shaughnessy A."/>
            <person name="Dike S."/>
            <person name="Dedhia N."/>
            <person name="Preston R."/>
            <person name="Balija V."/>
            <person name="McCombie W.R."/>
            <person name="Chow T."/>
            <person name="Chen H."/>
            <person name="Chung M."/>
            <person name="Chen C."/>
            <person name="Shaw J."/>
            <person name="Wu H."/>
            <person name="Hsiao K."/>
            <person name="Chao Y."/>
            <person name="Chu M."/>
            <person name="Cheng C."/>
            <person name="Hour A."/>
            <person name="Lee P."/>
            <person name="Lin S."/>
            <person name="Lin Y."/>
            <person name="Liou J."/>
            <person name="Liu S."/>
            <person name="Hsing Y."/>
            <person name="Raghuvanshi S."/>
            <person name="Mohanty A."/>
            <person name="Bharti A.K."/>
            <person name="Gaur A."/>
            <person name="Gupta V."/>
            <person name="Kumar D."/>
            <person name="Ravi V."/>
            <person name="Vij S."/>
            <person name="Kapur A."/>
            <person name="Khurana P."/>
            <person name="Khurana P."/>
            <person name="Khurana J.P."/>
            <person name="Tyagi A.K."/>
            <person name="Gaikwad K."/>
            <person name="Singh A."/>
            <person name="Dalal V."/>
            <person name="Srivastava S."/>
            <person name="Dixit A."/>
            <person name="Pal A.K."/>
            <person name="Ghazi I.A."/>
            <person name="Yadav M."/>
            <person name="Pandit A."/>
            <person name="Bhargava A."/>
            <person name="Sureshbabu K."/>
            <person name="Batra K."/>
            <person name="Sharma T.R."/>
            <person name="Mohapatra T."/>
            <person name="Singh N.K."/>
            <person name="Messing J."/>
            <person name="Nelson A.B."/>
            <person name="Fuks G."/>
            <person name="Kavchok S."/>
            <person name="Keizer G."/>
            <person name="Linton E."/>
            <person name="Llaca V."/>
            <person name="Song R."/>
            <person name="Tanyolac B."/>
            <person name="Young S."/>
            <person name="Ho-Il K."/>
            <person name="Hahn J.H."/>
            <person name="Sangsakoo G."/>
            <person name="Vanavichit A."/>
            <person name="de Mattos Luiz.A.T."/>
            <person name="Zimmer P.D."/>
            <person name="Malone G."/>
            <person name="Dellagostin O."/>
            <person name="de Oliveira A.C."/>
            <person name="Bevan M."/>
            <person name="Bancroft I."/>
            <person name="Minx P."/>
            <person name="Cordum H."/>
            <person name="Wilson R."/>
            <person name="Cheng Z."/>
            <person name="Jin W."/>
            <person name="Jiang J."/>
            <person name="Leong S.A."/>
            <person name="Iwama H."/>
            <person name="Gojobori T."/>
            <person name="Itoh T."/>
            <person name="Niimura Y."/>
            <person name="Fujii Y."/>
            <person name="Habara T."/>
            <person name="Sakai H."/>
            <person name="Sato Y."/>
            <person name="Wilson G."/>
            <person name="Kumar K."/>
            <person name="McCouch S."/>
            <person name="Juretic N."/>
            <person name="Hoen D."/>
            <person name="Wright S."/>
            <person name="Bruskiewich R."/>
            <person name="Bureau T."/>
            <person name="Miyao A."/>
            <person name="Hirochika H."/>
            <person name="Nishikawa T."/>
            <person name="Kadowaki K."/>
            <person name="Sugiura M."/>
            <person name="Burr B."/>
            <person name="Sasaki T."/>
        </authorList>
    </citation>
    <scope>NUCLEOTIDE SEQUENCE [LARGE SCALE GENOMIC DNA]</scope>
    <source>
        <strain evidence="2">cv. Nipponbare</strain>
    </source>
</reference>
<dbReference type="AlphaFoldDB" id="A0A0P0V0B9"/>
<reference evidence="1 2" key="3">
    <citation type="journal article" date="2013" name="Rice">
        <title>Improvement of the Oryza sativa Nipponbare reference genome using next generation sequence and optical map data.</title>
        <authorList>
            <person name="Kawahara Y."/>
            <person name="de la Bastide M."/>
            <person name="Hamilton J.P."/>
            <person name="Kanamori H."/>
            <person name="McCombie W.R."/>
            <person name="Ouyang S."/>
            <person name="Schwartz D.C."/>
            <person name="Tanaka T."/>
            <person name="Wu J."/>
            <person name="Zhou S."/>
            <person name="Childs K.L."/>
            <person name="Davidson R.M."/>
            <person name="Lin H."/>
            <person name="Quesada-Ocampo L."/>
            <person name="Vaillancourt B."/>
            <person name="Sakai H."/>
            <person name="Lee S.S."/>
            <person name="Kim J."/>
            <person name="Numa H."/>
            <person name="Itoh T."/>
            <person name="Buell C.R."/>
            <person name="Matsumoto T."/>
        </authorList>
    </citation>
    <scope>NUCLEOTIDE SEQUENCE [LARGE SCALE GENOMIC DNA]</scope>
    <source>
        <strain evidence="2">cv. Nipponbare</strain>
    </source>
</reference>
<organism evidence="1 2">
    <name type="scientific">Oryza sativa subsp. japonica</name>
    <name type="common">Rice</name>
    <dbReference type="NCBI Taxonomy" id="39947"/>
    <lineage>
        <taxon>Eukaryota</taxon>
        <taxon>Viridiplantae</taxon>
        <taxon>Streptophyta</taxon>
        <taxon>Embryophyta</taxon>
        <taxon>Tracheophyta</taxon>
        <taxon>Spermatophyta</taxon>
        <taxon>Magnoliopsida</taxon>
        <taxon>Liliopsida</taxon>
        <taxon>Poales</taxon>
        <taxon>Poaceae</taxon>
        <taxon>BOP clade</taxon>
        <taxon>Oryzoideae</taxon>
        <taxon>Oryzeae</taxon>
        <taxon>Oryzinae</taxon>
        <taxon>Oryza</taxon>
        <taxon>Oryza sativa</taxon>
    </lineage>
</organism>
<dbReference type="EMBL" id="AP014957">
    <property type="protein sequence ID" value="BAS71327.1"/>
    <property type="molecule type" value="Genomic_DNA"/>
</dbReference>
<protein>
    <submittedName>
        <fullName evidence="1">Os01g0248350 protein</fullName>
    </submittedName>
</protein>
<dbReference type="PaxDb" id="39947-A0A0P0V0B9"/>
<reference evidence="1 2" key="2">
    <citation type="journal article" date="2013" name="Plant Cell Physiol.">
        <title>Rice Annotation Project Database (RAP-DB): an integrative and interactive database for rice genomics.</title>
        <authorList>
            <person name="Sakai H."/>
            <person name="Lee S.S."/>
            <person name="Tanaka T."/>
            <person name="Numa H."/>
            <person name="Kim J."/>
            <person name="Kawahara Y."/>
            <person name="Wakimoto H."/>
            <person name="Yang C.C."/>
            <person name="Iwamoto M."/>
            <person name="Abe T."/>
            <person name="Yamada Y."/>
            <person name="Muto A."/>
            <person name="Inokuchi H."/>
            <person name="Ikemura T."/>
            <person name="Matsumoto T."/>
            <person name="Sasaki T."/>
            <person name="Itoh T."/>
        </authorList>
    </citation>
    <scope>NUCLEOTIDE SEQUENCE [LARGE SCALE GENOMIC DNA]</scope>
    <source>
        <strain evidence="2">cv. Nipponbare</strain>
    </source>
</reference>
<accession>A0A0P0V0B9</accession>